<dbReference type="PANTHER" id="PTHR48006">
    <property type="entry name" value="LEUCINE-RICH REPEAT-CONTAINING PROTEIN DDB_G0281931-RELATED"/>
    <property type="match status" value="1"/>
</dbReference>
<dbReference type="Pfam" id="PF07714">
    <property type="entry name" value="PK_Tyr_Ser-Thr"/>
    <property type="match status" value="1"/>
</dbReference>
<keyword evidence="2" id="KW-0808">Transferase</keyword>
<keyword evidence="2" id="KW-0418">Kinase</keyword>
<dbReference type="EMBL" id="JAUJYN010000003">
    <property type="protein sequence ID" value="KAK1276481.1"/>
    <property type="molecule type" value="Genomic_DNA"/>
</dbReference>
<name>A0AAV9BJF8_ACOGR</name>
<dbReference type="InterPro" id="IPR011009">
    <property type="entry name" value="Kinase-like_dom_sf"/>
</dbReference>
<dbReference type="Gene3D" id="1.10.510.10">
    <property type="entry name" value="Transferase(Phosphotransferase) domain 1"/>
    <property type="match status" value="1"/>
</dbReference>
<dbReference type="InterPro" id="IPR001245">
    <property type="entry name" value="Ser-Thr/Tyr_kinase_cat_dom"/>
</dbReference>
<keyword evidence="2" id="KW-0675">Receptor</keyword>
<dbReference type="PANTHER" id="PTHR48006:SF81">
    <property type="entry name" value="PROTEIN KINASE DOMAIN-CONTAINING PROTEIN"/>
    <property type="match status" value="1"/>
</dbReference>
<evidence type="ECO:0000313" key="3">
    <source>
        <dbReference type="Proteomes" id="UP001179952"/>
    </source>
</evidence>
<protein>
    <submittedName>
        <fullName evidence="2">LRR receptor-like serine/threonine-protein kinase</fullName>
    </submittedName>
</protein>
<feature type="domain" description="Serine-threonine/tyrosine-protein kinase catalytic" evidence="1">
    <location>
        <begin position="84"/>
        <end position="169"/>
    </location>
</feature>
<organism evidence="2 3">
    <name type="scientific">Acorus gramineus</name>
    <name type="common">Dwarf sweet flag</name>
    <dbReference type="NCBI Taxonomy" id="55184"/>
    <lineage>
        <taxon>Eukaryota</taxon>
        <taxon>Viridiplantae</taxon>
        <taxon>Streptophyta</taxon>
        <taxon>Embryophyta</taxon>
        <taxon>Tracheophyta</taxon>
        <taxon>Spermatophyta</taxon>
        <taxon>Magnoliopsida</taxon>
        <taxon>Liliopsida</taxon>
        <taxon>Acoraceae</taxon>
        <taxon>Acorus</taxon>
    </lineage>
</organism>
<dbReference type="SUPFAM" id="SSF56112">
    <property type="entry name" value="Protein kinase-like (PK-like)"/>
    <property type="match status" value="1"/>
</dbReference>
<comment type="caution">
    <text evidence="2">The sequence shown here is derived from an EMBL/GenBank/DDBJ whole genome shotgun (WGS) entry which is preliminary data.</text>
</comment>
<sequence length="199" mass="23024">MRMNHNHDERLKIELHVLRESPKYKVQVQKSTNSFEHRIIRDTPKLAIFITGWKRHNYEWKSNCLSGLACPSRHRFDLPHQLLHDHTKYATAAGSAVEYMAPEYATRGYLTDKADVYSFGIVALELVSGRRNSNHGSMEERFFLIDRQSENVSQNETKSLLTDISHACSSMSGSDLYPVNQITPCRSERDWQDFFCLGD</sequence>
<dbReference type="AlphaFoldDB" id="A0AAV9BJF8"/>
<reference evidence="2" key="2">
    <citation type="submission" date="2023-06" db="EMBL/GenBank/DDBJ databases">
        <authorList>
            <person name="Ma L."/>
            <person name="Liu K.-W."/>
            <person name="Li Z."/>
            <person name="Hsiao Y.-Y."/>
            <person name="Qi Y."/>
            <person name="Fu T."/>
            <person name="Tang G."/>
            <person name="Zhang D."/>
            <person name="Sun W.-H."/>
            <person name="Liu D.-K."/>
            <person name="Li Y."/>
            <person name="Chen G.-Z."/>
            <person name="Liu X.-D."/>
            <person name="Liao X.-Y."/>
            <person name="Jiang Y.-T."/>
            <person name="Yu X."/>
            <person name="Hao Y."/>
            <person name="Huang J."/>
            <person name="Zhao X.-W."/>
            <person name="Ke S."/>
            <person name="Chen Y.-Y."/>
            <person name="Wu W.-L."/>
            <person name="Hsu J.-L."/>
            <person name="Lin Y.-F."/>
            <person name="Huang M.-D."/>
            <person name="Li C.-Y."/>
            <person name="Huang L."/>
            <person name="Wang Z.-W."/>
            <person name="Zhao X."/>
            <person name="Zhong W.-Y."/>
            <person name="Peng D.-H."/>
            <person name="Ahmad S."/>
            <person name="Lan S."/>
            <person name="Zhang J.-S."/>
            <person name="Tsai W.-C."/>
            <person name="Van De Peer Y."/>
            <person name="Liu Z.-J."/>
        </authorList>
    </citation>
    <scope>NUCLEOTIDE SEQUENCE</scope>
    <source>
        <strain evidence="2">SCP</strain>
        <tissue evidence="2">Leaves</tissue>
    </source>
</reference>
<evidence type="ECO:0000259" key="1">
    <source>
        <dbReference type="Pfam" id="PF07714"/>
    </source>
</evidence>
<reference evidence="2" key="1">
    <citation type="journal article" date="2023" name="Nat. Commun.">
        <title>Diploid and tetraploid genomes of Acorus and the evolution of monocots.</title>
        <authorList>
            <person name="Ma L."/>
            <person name="Liu K.W."/>
            <person name="Li Z."/>
            <person name="Hsiao Y.Y."/>
            <person name="Qi Y."/>
            <person name="Fu T."/>
            <person name="Tang G.D."/>
            <person name="Zhang D."/>
            <person name="Sun W.H."/>
            <person name="Liu D.K."/>
            <person name="Li Y."/>
            <person name="Chen G.Z."/>
            <person name="Liu X.D."/>
            <person name="Liao X.Y."/>
            <person name="Jiang Y.T."/>
            <person name="Yu X."/>
            <person name="Hao Y."/>
            <person name="Huang J."/>
            <person name="Zhao X.W."/>
            <person name="Ke S."/>
            <person name="Chen Y.Y."/>
            <person name="Wu W.L."/>
            <person name="Hsu J.L."/>
            <person name="Lin Y.F."/>
            <person name="Huang M.D."/>
            <person name="Li C.Y."/>
            <person name="Huang L."/>
            <person name="Wang Z.W."/>
            <person name="Zhao X."/>
            <person name="Zhong W.Y."/>
            <person name="Peng D.H."/>
            <person name="Ahmad S."/>
            <person name="Lan S."/>
            <person name="Zhang J.S."/>
            <person name="Tsai W.C."/>
            <person name="Van de Peer Y."/>
            <person name="Liu Z.J."/>
        </authorList>
    </citation>
    <scope>NUCLEOTIDE SEQUENCE</scope>
    <source>
        <strain evidence="2">SCP</strain>
    </source>
</reference>
<dbReference type="InterPro" id="IPR051824">
    <property type="entry name" value="LRR_Rcpt-Like_S/T_Kinase"/>
</dbReference>
<evidence type="ECO:0000313" key="2">
    <source>
        <dbReference type="EMBL" id="KAK1276481.1"/>
    </source>
</evidence>
<proteinExistence type="predicted"/>
<dbReference type="Proteomes" id="UP001179952">
    <property type="component" value="Unassembled WGS sequence"/>
</dbReference>
<gene>
    <name evidence="2" type="ORF">QJS04_geneDACA020814</name>
</gene>
<keyword evidence="3" id="KW-1185">Reference proteome</keyword>
<dbReference type="GO" id="GO:0004672">
    <property type="term" value="F:protein kinase activity"/>
    <property type="evidence" value="ECO:0007669"/>
    <property type="project" value="InterPro"/>
</dbReference>
<accession>A0AAV9BJF8</accession>